<keyword evidence="1" id="KW-0378">Hydrolase</keyword>
<dbReference type="eggNOG" id="COG4335">
    <property type="taxonomic scope" value="Bacteria"/>
</dbReference>
<organism evidence="1 2">
    <name type="scientific">Janthinobacterium agaricidamnosum NBRC 102515 = DSM 9628</name>
    <dbReference type="NCBI Taxonomy" id="1349767"/>
    <lineage>
        <taxon>Bacteria</taxon>
        <taxon>Pseudomonadati</taxon>
        <taxon>Pseudomonadota</taxon>
        <taxon>Betaproteobacteria</taxon>
        <taxon>Burkholderiales</taxon>
        <taxon>Oxalobacteraceae</taxon>
        <taxon>Janthinobacterium</taxon>
    </lineage>
</organism>
<dbReference type="GO" id="GO:0016798">
    <property type="term" value="F:hydrolase activity, acting on glycosyl bonds"/>
    <property type="evidence" value="ECO:0007669"/>
    <property type="project" value="UniProtKB-KW"/>
</dbReference>
<dbReference type="SUPFAM" id="SSF48371">
    <property type="entry name" value="ARM repeat"/>
    <property type="match status" value="1"/>
</dbReference>
<dbReference type="AlphaFoldDB" id="W0V111"/>
<dbReference type="EC" id="3.2.2.-" evidence="1"/>
<dbReference type="Pfam" id="PF08713">
    <property type="entry name" value="DNA_alkylation"/>
    <property type="match status" value="1"/>
</dbReference>
<dbReference type="RefSeq" id="WP_144241402.1">
    <property type="nucleotide sequence ID" value="NZ_BCTH01000024.1"/>
</dbReference>
<keyword evidence="2" id="KW-1185">Reference proteome</keyword>
<sequence length="365" mass="40555">MTSTAAPALKDALNHSRFEQVAVDVQAVYPAFDAPLFLQLALPGLAELSLLQRVRRMSQSLRATLPQDYPAALDVLRRLIPRIRGGFTSMVPPDFVSLYGLEHFELSMAALKFFTGFGTSEFAVRAFLLADQARALAIMEGWSRDDSDAVRRLASEGCRPRLPWSFRLDALVKDPSPVASILDNLHNDSSLYVRKSVANHLNDISKDHPDWLFAQIGKWPLEQPHTRWIVKHALRTLIKQGEQRALSIIGAGAAPQVALSALAVEPRQIRLGDKVTLSFQLQSTAAEEQRLVVDYIVHYVKKSGAVSAKVFKLKEVTLPPGQAVTLSRAQSIRDFTTRIHHPGRHDVEVVVNGLSLGKDFFELSR</sequence>
<dbReference type="Proteomes" id="UP000027604">
    <property type="component" value="Chromosome I"/>
</dbReference>
<dbReference type="InterPro" id="IPR014825">
    <property type="entry name" value="DNA_alkylation"/>
</dbReference>
<dbReference type="Gene3D" id="1.25.40.290">
    <property type="entry name" value="ARM repeat domains"/>
    <property type="match status" value="1"/>
</dbReference>
<evidence type="ECO:0000313" key="1">
    <source>
        <dbReference type="EMBL" id="CDG80962.1"/>
    </source>
</evidence>
<accession>W0V111</accession>
<dbReference type="KEGG" id="jag:GJA_301"/>
<dbReference type="EMBL" id="HG322949">
    <property type="protein sequence ID" value="CDG80962.1"/>
    <property type="molecule type" value="Genomic_DNA"/>
</dbReference>
<dbReference type="HOGENOM" id="CLU_064289_0_0_4"/>
<dbReference type="InterPro" id="IPR016024">
    <property type="entry name" value="ARM-type_fold"/>
</dbReference>
<reference evidence="1 2" key="1">
    <citation type="journal article" date="2015" name="Genome Announc.">
        <title>Genome Sequence of Mushroom Soft-Rot Pathogen Janthinobacterium agaricidamnosum.</title>
        <authorList>
            <person name="Graupner K."/>
            <person name="Lackner G."/>
            <person name="Hertweck C."/>
        </authorList>
    </citation>
    <scope>NUCLEOTIDE SEQUENCE [LARGE SCALE GENOMIC DNA]</scope>
    <source>
        <strain evidence="2">NBRC 102515 / DSM 9628</strain>
    </source>
</reference>
<keyword evidence="1" id="KW-0326">Glycosidase</keyword>
<dbReference type="OrthoDB" id="9797162at2"/>
<protein>
    <submittedName>
        <fullName evidence="1">DNA-3-methylpurine glycosylase</fullName>
        <ecNumber evidence="1">3.2.2.-</ecNumber>
    </submittedName>
</protein>
<evidence type="ECO:0000313" key="2">
    <source>
        <dbReference type="Proteomes" id="UP000027604"/>
    </source>
</evidence>
<proteinExistence type="predicted"/>
<dbReference type="PATRIC" id="fig|1349767.4.peg.989"/>
<name>W0V111_9BURK</name>
<gene>
    <name evidence="1" type="ORF">GJA_301</name>
</gene>